<keyword evidence="2" id="KW-1185">Reference proteome</keyword>
<dbReference type="KEGG" id="doe:DENOEST_2777"/>
<evidence type="ECO:0000313" key="1">
    <source>
        <dbReference type="EMBL" id="CAB1369942.1"/>
    </source>
</evidence>
<dbReference type="RefSeq" id="WP_145772145.1">
    <property type="nucleotide sequence ID" value="NZ_LR778301.1"/>
</dbReference>
<reference evidence="1 2" key="1">
    <citation type="submission" date="2020-03" db="EMBL/GenBank/DDBJ databases">
        <authorList>
            <consortium name="Genoscope - CEA"/>
            <person name="William W."/>
        </authorList>
    </citation>
    <scope>NUCLEOTIDE SEQUENCE [LARGE SCALE GENOMIC DNA]</scope>
    <source>
        <strain evidence="2">DSM 16959</strain>
    </source>
</reference>
<protein>
    <recommendedName>
        <fullName evidence="3">Molecular chaperone</fullName>
    </recommendedName>
</protein>
<evidence type="ECO:0008006" key="3">
    <source>
        <dbReference type="Google" id="ProtNLM"/>
    </source>
</evidence>
<gene>
    <name evidence="1" type="ORF">DENOEST_2777</name>
</gene>
<name>A0A6S6YQ95_9PROT</name>
<organism evidence="1 2">
    <name type="scientific">Denitratisoma oestradiolicum</name>
    <dbReference type="NCBI Taxonomy" id="311182"/>
    <lineage>
        <taxon>Bacteria</taxon>
        <taxon>Pseudomonadati</taxon>
        <taxon>Pseudomonadota</taxon>
        <taxon>Betaproteobacteria</taxon>
        <taxon>Nitrosomonadales</taxon>
        <taxon>Sterolibacteriaceae</taxon>
        <taxon>Denitratisoma</taxon>
    </lineage>
</organism>
<dbReference type="Proteomes" id="UP000515733">
    <property type="component" value="Chromosome"/>
</dbReference>
<dbReference type="EMBL" id="LR778301">
    <property type="protein sequence ID" value="CAB1369942.1"/>
    <property type="molecule type" value="Genomic_DNA"/>
</dbReference>
<proteinExistence type="predicted"/>
<evidence type="ECO:0000313" key="2">
    <source>
        <dbReference type="Proteomes" id="UP000515733"/>
    </source>
</evidence>
<dbReference type="AlphaFoldDB" id="A0A6S6YQ95"/>
<dbReference type="OrthoDB" id="5297707at2"/>
<accession>A0A6S6YQ95</accession>
<sequence>MTQPNSSPIAATLAWLSREDDPDPLQNLVPLRRHLRGLLAASLSPAQGRELATTLLPRLAATENALLGLLRNASLPLAPPLRTLTQVMGQVHELQTQVSPSREASLLRQMLIGFLSGVRLPAGFWMRVRDAMKMETDAATGLPGAMLALAAAQPESFAPPELIFLGKLIHDQGDKVRVQRHRPDQDGDWYWLDCAQDQLPVALRRRPPPREGDLIYFHCVDLGEYFASRLVHLEAGIPVRQLDLPAEEDQAVCISALRRALMHWTKPPTRTQIRRRSNRRVQVCTRLGEIWDLLRDGATGLNHCSDWLVLNENPSGYALMHLSGETGGLVAGSVLGLRPTPATPWSIWLVRWVRTENADNLEVGLELLAPGAVAVRIATNNATAEPVAALLLTSPPRLDQREALLIPRAPASRRDFTLLTESRGRIKLTACRPGSLRHQTSSVEIFEFERLPLT</sequence>